<dbReference type="RefSeq" id="WP_242282865.1">
    <property type="nucleotide sequence ID" value="NZ_JAKKSL010000001.1"/>
</dbReference>
<name>A0ABS9WZL0_9GAMM</name>
<dbReference type="PANTHER" id="PTHR43434">
    <property type="entry name" value="PHOSPHOGLYCOLATE PHOSPHATASE"/>
    <property type="match status" value="1"/>
</dbReference>
<evidence type="ECO:0000256" key="2">
    <source>
        <dbReference type="ARBA" id="ARBA00004818"/>
    </source>
</evidence>
<dbReference type="PANTHER" id="PTHR43434:SF1">
    <property type="entry name" value="PHOSPHOGLYCOLATE PHOSPHATASE"/>
    <property type="match status" value="1"/>
</dbReference>
<evidence type="ECO:0000313" key="5">
    <source>
        <dbReference type="EMBL" id="MCI2282272.1"/>
    </source>
</evidence>
<gene>
    <name evidence="5" type="ORF">L3081_01200</name>
</gene>
<comment type="pathway">
    <text evidence="2">Organic acid metabolism; glycolate biosynthesis; glycolate from 2-phosphoglycolate: step 1/1.</text>
</comment>
<dbReference type="Gene3D" id="3.40.50.1000">
    <property type="entry name" value="HAD superfamily/HAD-like"/>
    <property type="match status" value="1"/>
</dbReference>
<protein>
    <recommendedName>
        <fullName evidence="4">phosphoglycolate phosphatase</fullName>
        <ecNumber evidence="4">3.1.3.18</ecNumber>
    </recommendedName>
</protein>
<organism evidence="5 6">
    <name type="scientific">Colwellia maritima</name>
    <dbReference type="NCBI Taxonomy" id="2912588"/>
    <lineage>
        <taxon>Bacteria</taxon>
        <taxon>Pseudomonadati</taxon>
        <taxon>Pseudomonadota</taxon>
        <taxon>Gammaproteobacteria</taxon>
        <taxon>Alteromonadales</taxon>
        <taxon>Colwelliaceae</taxon>
        <taxon>Colwellia</taxon>
    </lineage>
</organism>
<dbReference type="EMBL" id="JAKKSL010000001">
    <property type="protein sequence ID" value="MCI2282272.1"/>
    <property type="molecule type" value="Genomic_DNA"/>
</dbReference>
<dbReference type="Pfam" id="PF13419">
    <property type="entry name" value="HAD_2"/>
    <property type="match status" value="1"/>
</dbReference>
<sequence length="218" mass="25547">MTILSQYDLWLFDCDGVILQSNQIKSQTMYQVALHFSDEKTAKTFQQYHQINAGFTRFKKFTCLFETLLNRQSFEDDYQKALMMFSQMCMEQLIECPLTANAEKLLTQIPENNHKYIISAASETDLQHIFSEKELDHLFTDIYGGPRTKTEIFADVLARYPNAKPIFFGDAKADYLVAEKYNVDFVFLSDYTDFPDWKAYFRQKNNVKIIKNFSGLFV</sequence>
<reference evidence="5" key="1">
    <citation type="submission" date="2022-01" db="EMBL/GenBank/DDBJ databases">
        <title>Colwellia maritima, isolated from seawater.</title>
        <authorList>
            <person name="Kristyanto S."/>
            <person name="Jung J."/>
            <person name="Jeon C.O."/>
        </authorList>
    </citation>
    <scope>NUCLEOTIDE SEQUENCE</scope>
    <source>
        <strain evidence="5">MSW7</strain>
    </source>
</reference>
<dbReference type="EC" id="3.1.3.18" evidence="4"/>
<dbReference type="InterPro" id="IPR050155">
    <property type="entry name" value="HAD-like_hydrolase_sf"/>
</dbReference>
<dbReference type="Proteomes" id="UP001139646">
    <property type="component" value="Unassembled WGS sequence"/>
</dbReference>
<dbReference type="InterPro" id="IPR023214">
    <property type="entry name" value="HAD_sf"/>
</dbReference>
<dbReference type="CDD" id="cd01427">
    <property type="entry name" value="HAD_like"/>
    <property type="match status" value="1"/>
</dbReference>
<evidence type="ECO:0000313" key="6">
    <source>
        <dbReference type="Proteomes" id="UP001139646"/>
    </source>
</evidence>
<dbReference type="InterPro" id="IPR041492">
    <property type="entry name" value="HAD_2"/>
</dbReference>
<proteinExistence type="inferred from homology"/>
<evidence type="ECO:0000256" key="3">
    <source>
        <dbReference type="ARBA" id="ARBA00006171"/>
    </source>
</evidence>
<dbReference type="Gene3D" id="1.10.150.240">
    <property type="entry name" value="Putative phosphatase, domain 2"/>
    <property type="match status" value="1"/>
</dbReference>
<evidence type="ECO:0000256" key="1">
    <source>
        <dbReference type="ARBA" id="ARBA00000830"/>
    </source>
</evidence>
<evidence type="ECO:0000256" key="4">
    <source>
        <dbReference type="ARBA" id="ARBA00013078"/>
    </source>
</evidence>
<comment type="catalytic activity">
    <reaction evidence="1">
        <text>2-phosphoglycolate + H2O = glycolate + phosphate</text>
        <dbReference type="Rhea" id="RHEA:14369"/>
        <dbReference type="ChEBI" id="CHEBI:15377"/>
        <dbReference type="ChEBI" id="CHEBI:29805"/>
        <dbReference type="ChEBI" id="CHEBI:43474"/>
        <dbReference type="ChEBI" id="CHEBI:58033"/>
        <dbReference type="EC" id="3.1.3.18"/>
    </reaction>
</comment>
<dbReference type="InterPro" id="IPR023198">
    <property type="entry name" value="PGP-like_dom2"/>
</dbReference>
<comment type="caution">
    <text evidence="5">The sequence shown here is derived from an EMBL/GenBank/DDBJ whole genome shotgun (WGS) entry which is preliminary data.</text>
</comment>
<comment type="similarity">
    <text evidence="3">Belongs to the HAD-like hydrolase superfamily. CbbY/CbbZ/Gph/YieH family.</text>
</comment>
<accession>A0ABS9WZL0</accession>
<dbReference type="SFLD" id="SFLDS00003">
    <property type="entry name" value="Haloacid_Dehalogenase"/>
    <property type="match status" value="1"/>
</dbReference>
<dbReference type="InterPro" id="IPR036412">
    <property type="entry name" value="HAD-like_sf"/>
</dbReference>
<dbReference type="SFLD" id="SFLDG01129">
    <property type="entry name" value="C1.5:_HAD__Beta-PGM__Phosphata"/>
    <property type="match status" value="1"/>
</dbReference>
<dbReference type="SUPFAM" id="SSF56784">
    <property type="entry name" value="HAD-like"/>
    <property type="match status" value="1"/>
</dbReference>
<keyword evidence="6" id="KW-1185">Reference proteome</keyword>